<dbReference type="Proteomes" id="UP000194266">
    <property type="component" value="Unassembled WGS sequence"/>
</dbReference>
<dbReference type="EMBL" id="MRYD01000066">
    <property type="protein sequence ID" value="OSZ59700.1"/>
    <property type="molecule type" value="Genomic_DNA"/>
</dbReference>
<gene>
    <name evidence="1" type="ORF">OQI_14720</name>
</gene>
<accession>A0ABX3YIF1</accession>
<evidence type="ECO:0000313" key="1">
    <source>
        <dbReference type="EMBL" id="OSZ59700.1"/>
    </source>
</evidence>
<comment type="caution">
    <text evidence="1">The sequence shown here is derived from an EMBL/GenBank/DDBJ whole genome shotgun (WGS) entry which is preliminary data.</text>
</comment>
<sequence>MTRREAAQRLFTDRPLMTTRVSRDSGRTWEPERAVLASDDLAPLMTSAWPPCKCARCAESGKRSGR</sequence>
<reference evidence="1 2" key="1">
    <citation type="submission" date="2016-12" db="EMBL/GenBank/DDBJ databases">
        <title>Genome Mining:The Detection of Biosynthetic Gene Clusters to Aid in the Expression of Curamycin A produced by Streptomyces sp. strain CZA14.</title>
        <authorList>
            <person name="Durrell K.A."/>
            <person name="Kirby B.M."/>
            <person name="Khan W."/>
            <person name="Mthethwa T."/>
            <person name="Le Roes-Hill M."/>
        </authorList>
    </citation>
    <scope>NUCLEOTIDE SEQUENCE [LARGE SCALE GENOMIC DNA]</scope>
    <source>
        <strain evidence="1 2">CZA14</strain>
    </source>
</reference>
<protein>
    <submittedName>
        <fullName evidence="1">Uncharacterized protein</fullName>
    </submittedName>
</protein>
<organism evidence="1 2">
    <name type="scientific">Streptomyces pharetrae CZA14</name>
    <dbReference type="NCBI Taxonomy" id="1144883"/>
    <lineage>
        <taxon>Bacteria</taxon>
        <taxon>Bacillati</taxon>
        <taxon>Actinomycetota</taxon>
        <taxon>Actinomycetes</taxon>
        <taxon>Kitasatosporales</taxon>
        <taxon>Streptomycetaceae</taxon>
        <taxon>Streptomyces</taxon>
    </lineage>
</organism>
<evidence type="ECO:0000313" key="2">
    <source>
        <dbReference type="Proteomes" id="UP000194266"/>
    </source>
</evidence>
<keyword evidence="2" id="KW-1185">Reference proteome</keyword>
<proteinExistence type="predicted"/>
<name>A0ABX3YIF1_9ACTN</name>